<comment type="similarity">
    <text evidence="3 11">Belongs to the peptidase M50B family.</text>
</comment>
<reference evidence="13 14" key="1">
    <citation type="submission" date="2016-12" db="EMBL/GenBank/DDBJ databases">
        <authorList>
            <person name="Song W.-J."/>
            <person name="Kurnit D.M."/>
        </authorList>
    </citation>
    <scope>NUCLEOTIDE SEQUENCE [LARGE SCALE GENOMIC DNA]</scope>
    <source>
        <strain evidence="13 14">CGMCC 1.10808</strain>
    </source>
</reference>
<dbReference type="AlphaFoldDB" id="A0A1M7U0L0"/>
<dbReference type="RefSeq" id="WP_072748370.1">
    <property type="nucleotide sequence ID" value="NZ_FOHL01000011.1"/>
</dbReference>
<keyword evidence="9 11" id="KW-0482">Metalloprotease</keyword>
<sequence length="441" mass="46207">MDAIAQIPLLGPLLTTVIPFLIVLGIVVFVHEYGHYIVGRWCGIHAEVFSIGFGKELFAWVDRRGTRWRVAALPLGGYVRFLGDSDPASARPDNPALAAMSDEDRRRAFPAAPLWKRAATVAAGPVFNFLLSIVIFAGMALTLGVGDERPVIGQTFEVPGHPTALRPGDEVLAVDGRPATDFSDLLELASEGERHRLLVRRDGATIELETGPLLPPAVGGVASGGPADKAGIAPGDVIRAVNGVPASSFADLQKAVREATPPLTLTIEREGRVFDVALEPQLTPTPTADGIEMRPLIGVTAAPLVAPMTRTPGPLEALAFGATRTWSVIDGSLRYVAAIIGGEADSSSLGGPIRIASMSGEAAEAGLPSFLGMIGMISASIGLINLFPIPALDGGHLLFYAIEAVRGRPLSDRLAEAATGIGIALVILLMIFVTYNDLAGM</sequence>
<organism evidence="13 14">
    <name type="scientific">Oceanicella actignis</name>
    <dbReference type="NCBI Taxonomy" id="1189325"/>
    <lineage>
        <taxon>Bacteria</taxon>
        <taxon>Pseudomonadati</taxon>
        <taxon>Pseudomonadota</taxon>
        <taxon>Alphaproteobacteria</taxon>
        <taxon>Rhodobacterales</taxon>
        <taxon>Paracoccaceae</taxon>
        <taxon>Oceanicella</taxon>
    </lineage>
</organism>
<dbReference type="NCBIfam" id="TIGR00054">
    <property type="entry name" value="RIP metalloprotease RseP"/>
    <property type="match status" value="1"/>
</dbReference>
<proteinExistence type="inferred from homology"/>
<dbReference type="PANTHER" id="PTHR42837:SF2">
    <property type="entry name" value="MEMBRANE METALLOPROTEASE ARASP2, CHLOROPLASTIC-RELATED"/>
    <property type="match status" value="1"/>
</dbReference>
<feature type="transmembrane region" description="Helical" evidence="11">
    <location>
        <begin position="126"/>
        <end position="146"/>
    </location>
</feature>
<dbReference type="InterPro" id="IPR036034">
    <property type="entry name" value="PDZ_sf"/>
</dbReference>
<evidence type="ECO:0000256" key="10">
    <source>
        <dbReference type="ARBA" id="ARBA00023136"/>
    </source>
</evidence>
<evidence type="ECO:0000256" key="1">
    <source>
        <dbReference type="ARBA" id="ARBA00001947"/>
    </source>
</evidence>
<dbReference type="Pfam" id="PF17820">
    <property type="entry name" value="PDZ_6"/>
    <property type="match status" value="1"/>
</dbReference>
<evidence type="ECO:0000313" key="14">
    <source>
        <dbReference type="Proteomes" id="UP000184066"/>
    </source>
</evidence>
<comment type="cofactor">
    <cofactor evidence="1 11">
        <name>Zn(2+)</name>
        <dbReference type="ChEBI" id="CHEBI:29105"/>
    </cofactor>
</comment>
<dbReference type="Proteomes" id="UP000184066">
    <property type="component" value="Unassembled WGS sequence"/>
</dbReference>
<comment type="subcellular location">
    <subcellularLocation>
        <location evidence="2">Membrane</location>
        <topology evidence="2">Multi-pass membrane protein</topology>
    </subcellularLocation>
</comment>
<dbReference type="PANTHER" id="PTHR42837">
    <property type="entry name" value="REGULATOR OF SIGMA-E PROTEASE RSEP"/>
    <property type="match status" value="1"/>
</dbReference>
<evidence type="ECO:0000256" key="8">
    <source>
        <dbReference type="ARBA" id="ARBA00022989"/>
    </source>
</evidence>
<accession>A0A1M7U0L0</accession>
<name>A0A1M7U0L0_9RHOB</name>
<keyword evidence="10 11" id="KW-0472">Membrane</keyword>
<dbReference type="InterPro" id="IPR004387">
    <property type="entry name" value="Pept_M50_Zn"/>
</dbReference>
<dbReference type="GO" id="GO:0016020">
    <property type="term" value="C:membrane"/>
    <property type="evidence" value="ECO:0007669"/>
    <property type="project" value="UniProtKB-SubCell"/>
</dbReference>
<feature type="transmembrane region" description="Helical" evidence="11">
    <location>
        <begin position="6"/>
        <end position="30"/>
    </location>
</feature>
<keyword evidence="8 11" id="KW-1133">Transmembrane helix</keyword>
<evidence type="ECO:0000313" key="13">
    <source>
        <dbReference type="EMBL" id="SHN76495.1"/>
    </source>
</evidence>
<evidence type="ECO:0000256" key="4">
    <source>
        <dbReference type="ARBA" id="ARBA00022670"/>
    </source>
</evidence>
<evidence type="ECO:0000256" key="9">
    <source>
        <dbReference type="ARBA" id="ARBA00023049"/>
    </source>
</evidence>
<feature type="transmembrane region" description="Helical" evidence="11">
    <location>
        <begin position="414"/>
        <end position="435"/>
    </location>
</feature>
<dbReference type="CDD" id="cd06163">
    <property type="entry name" value="S2P-M50_PDZ_RseP-like"/>
    <property type="match status" value="2"/>
</dbReference>
<evidence type="ECO:0000256" key="7">
    <source>
        <dbReference type="ARBA" id="ARBA00022833"/>
    </source>
</evidence>
<dbReference type="PROSITE" id="PS50106">
    <property type="entry name" value="PDZ"/>
    <property type="match status" value="1"/>
</dbReference>
<gene>
    <name evidence="13" type="ORF">SAMN05216200_11272</name>
</gene>
<evidence type="ECO:0000256" key="11">
    <source>
        <dbReference type="RuleBase" id="RU362031"/>
    </source>
</evidence>
<feature type="transmembrane region" description="Helical" evidence="11">
    <location>
        <begin position="370"/>
        <end position="402"/>
    </location>
</feature>
<dbReference type="Pfam" id="PF02163">
    <property type="entry name" value="Peptidase_M50"/>
    <property type="match status" value="1"/>
</dbReference>
<keyword evidence="4 13" id="KW-0645">Protease</keyword>
<evidence type="ECO:0000256" key="5">
    <source>
        <dbReference type="ARBA" id="ARBA00022692"/>
    </source>
</evidence>
<keyword evidence="11" id="KW-0479">Metal-binding</keyword>
<keyword evidence="6 11" id="KW-0378">Hydrolase</keyword>
<feature type="domain" description="PDZ" evidence="12">
    <location>
        <begin position="218"/>
        <end position="271"/>
    </location>
</feature>
<keyword evidence="5 11" id="KW-0812">Transmembrane</keyword>
<evidence type="ECO:0000256" key="6">
    <source>
        <dbReference type="ARBA" id="ARBA00022801"/>
    </source>
</evidence>
<dbReference type="InterPro" id="IPR041489">
    <property type="entry name" value="PDZ_6"/>
</dbReference>
<dbReference type="SUPFAM" id="SSF50156">
    <property type="entry name" value="PDZ domain-like"/>
    <property type="match status" value="2"/>
</dbReference>
<dbReference type="EMBL" id="FRDL01000012">
    <property type="protein sequence ID" value="SHN76495.1"/>
    <property type="molecule type" value="Genomic_DNA"/>
</dbReference>
<protein>
    <recommendedName>
        <fullName evidence="11">Zinc metalloprotease</fullName>
        <ecNumber evidence="11">3.4.24.-</ecNumber>
    </recommendedName>
</protein>
<dbReference type="InterPro" id="IPR001478">
    <property type="entry name" value="PDZ"/>
</dbReference>
<dbReference type="STRING" id="1189325.SAMN04488119_11173"/>
<dbReference type="InterPro" id="IPR008915">
    <property type="entry name" value="Peptidase_M50"/>
</dbReference>
<keyword evidence="7 11" id="KW-0862">Zinc</keyword>
<dbReference type="Gene3D" id="2.30.42.10">
    <property type="match status" value="2"/>
</dbReference>
<dbReference type="GO" id="GO:0006508">
    <property type="term" value="P:proteolysis"/>
    <property type="evidence" value="ECO:0007669"/>
    <property type="project" value="UniProtKB-KW"/>
</dbReference>
<dbReference type="SMART" id="SM00228">
    <property type="entry name" value="PDZ"/>
    <property type="match status" value="2"/>
</dbReference>
<dbReference type="OrthoDB" id="9782003at2"/>
<dbReference type="EC" id="3.4.24.-" evidence="11"/>
<keyword evidence="14" id="KW-1185">Reference proteome</keyword>
<dbReference type="GO" id="GO:0046872">
    <property type="term" value="F:metal ion binding"/>
    <property type="evidence" value="ECO:0007669"/>
    <property type="project" value="UniProtKB-KW"/>
</dbReference>
<dbReference type="GO" id="GO:0004222">
    <property type="term" value="F:metalloendopeptidase activity"/>
    <property type="evidence" value="ECO:0007669"/>
    <property type="project" value="InterPro"/>
</dbReference>
<dbReference type="CDD" id="cd23081">
    <property type="entry name" value="cpPDZ_EcRseP-like"/>
    <property type="match status" value="1"/>
</dbReference>
<evidence type="ECO:0000256" key="2">
    <source>
        <dbReference type="ARBA" id="ARBA00004141"/>
    </source>
</evidence>
<evidence type="ECO:0000259" key="12">
    <source>
        <dbReference type="PROSITE" id="PS50106"/>
    </source>
</evidence>
<evidence type="ECO:0000256" key="3">
    <source>
        <dbReference type="ARBA" id="ARBA00007931"/>
    </source>
</evidence>